<name>A0ABV8CRX2_9GAMM</name>
<dbReference type="Gene3D" id="3.90.79.10">
    <property type="entry name" value="Nucleoside Triphosphate Pyrophosphohydrolase"/>
    <property type="match status" value="1"/>
</dbReference>
<evidence type="ECO:0000256" key="4">
    <source>
        <dbReference type="SAM" id="MobiDB-lite"/>
    </source>
</evidence>
<feature type="region of interest" description="Disordered" evidence="4">
    <location>
        <begin position="223"/>
        <end position="252"/>
    </location>
</feature>
<organism evidence="6 7">
    <name type="scientific">Pseudaeromonas sharmana</name>
    <dbReference type="NCBI Taxonomy" id="328412"/>
    <lineage>
        <taxon>Bacteria</taxon>
        <taxon>Pseudomonadati</taxon>
        <taxon>Pseudomonadota</taxon>
        <taxon>Gammaproteobacteria</taxon>
        <taxon>Aeromonadales</taxon>
        <taxon>Aeromonadaceae</taxon>
        <taxon>Pseudaeromonas</taxon>
    </lineage>
</organism>
<dbReference type="PROSITE" id="PS51462">
    <property type="entry name" value="NUDIX"/>
    <property type="match status" value="1"/>
</dbReference>
<dbReference type="InterPro" id="IPR040618">
    <property type="entry name" value="Pre-Nudix"/>
</dbReference>
<dbReference type="InterPro" id="IPR000086">
    <property type="entry name" value="NUDIX_hydrolase_dom"/>
</dbReference>
<evidence type="ECO:0000256" key="1">
    <source>
        <dbReference type="ARBA" id="ARBA00001946"/>
    </source>
</evidence>
<dbReference type="Gene3D" id="3.40.630.30">
    <property type="match status" value="1"/>
</dbReference>
<keyword evidence="2 3" id="KW-0378">Hydrolase</keyword>
<proteinExistence type="inferred from homology"/>
<dbReference type="PANTHER" id="PTHR13994">
    <property type="entry name" value="NUDIX HYDROLASE RELATED"/>
    <property type="match status" value="1"/>
</dbReference>
<dbReference type="Pfam" id="PF18290">
    <property type="entry name" value="Nudix_hydro"/>
    <property type="match status" value="1"/>
</dbReference>
<dbReference type="Proteomes" id="UP001595692">
    <property type="component" value="Unassembled WGS sequence"/>
</dbReference>
<comment type="cofactor">
    <cofactor evidence="1">
        <name>Mg(2+)</name>
        <dbReference type="ChEBI" id="CHEBI:18420"/>
    </cofactor>
</comment>
<accession>A0ABV8CRX2</accession>
<dbReference type="RefSeq" id="WP_377154494.1">
    <property type="nucleotide sequence ID" value="NZ_JBHSAF010000015.1"/>
</dbReference>
<dbReference type="InterPro" id="IPR020476">
    <property type="entry name" value="Nudix_hydrolase"/>
</dbReference>
<protein>
    <submittedName>
        <fullName evidence="6">NUDIX domain-containing protein</fullName>
    </submittedName>
</protein>
<comment type="similarity">
    <text evidence="3">Belongs to the Nudix hydrolase family.</text>
</comment>
<comment type="caution">
    <text evidence="6">The sequence shown here is derived from an EMBL/GenBank/DDBJ whole genome shotgun (WGS) entry which is preliminary data.</text>
</comment>
<dbReference type="PROSITE" id="PS00893">
    <property type="entry name" value="NUDIX_BOX"/>
    <property type="match status" value="1"/>
</dbReference>
<dbReference type="EMBL" id="JBHSAF010000015">
    <property type="protein sequence ID" value="MFC3914952.1"/>
    <property type="molecule type" value="Genomic_DNA"/>
</dbReference>
<dbReference type="Pfam" id="PF00293">
    <property type="entry name" value="NUDIX"/>
    <property type="match status" value="1"/>
</dbReference>
<keyword evidence="7" id="KW-1185">Reference proteome</keyword>
<evidence type="ECO:0000259" key="5">
    <source>
        <dbReference type="PROSITE" id="PS51462"/>
    </source>
</evidence>
<dbReference type="CDD" id="cd04670">
    <property type="entry name" value="NUDIX_ASFGF2_Nudt6"/>
    <property type="match status" value="1"/>
</dbReference>
<dbReference type="InterPro" id="IPR015797">
    <property type="entry name" value="NUDIX_hydrolase-like_dom_sf"/>
</dbReference>
<dbReference type="InterPro" id="IPR020084">
    <property type="entry name" value="NUDIX_hydrolase_CS"/>
</dbReference>
<dbReference type="InterPro" id="IPR003293">
    <property type="entry name" value="Nudix_hydrolase6-like"/>
</dbReference>
<evidence type="ECO:0000313" key="7">
    <source>
        <dbReference type="Proteomes" id="UP001595692"/>
    </source>
</evidence>
<reference evidence="7" key="1">
    <citation type="journal article" date="2019" name="Int. J. Syst. Evol. Microbiol.">
        <title>The Global Catalogue of Microorganisms (GCM) 10K type strain sequencing project: providing services to taxonomists for standard genome sequencing and annotation.</title>
        <authorList>
            <consortium name="The Broad Institute Genomics Platform"/>
            <consortium name="The Broad Institute Genome Sequencing Center for Infectious Disease"/>
            <person name="Wu L."/>
            <person name="Ma J."/>
        </authorList>
    </citation>
    <scope>NUCLEOTIDE SEQUENCE [LARGE SCALE GENOMIC DNA]</scope>
    <source>
        <strain evidence="7">CCUG 54939</strain>
    </source>
</reference>
<gene>
    <name evidence="6" type="ORF">ACFOSS_16040</name>
</gene>
<dbReference type="PRINTS" id="PR00502">
    <property type="entry name" value="NUDIXFAMILY"/>
</dbReference>
<evidence type="ECO:0000256" key="3">
    <source>
        <dbReference type="RuleBase" id="RU003476"/>
    </source>
</evidence>
<feature type="domain" description="Nudix hydrolase" evidence="5">
    <location>
        <begin position="91"/>
        <end position="217"/>
    </location>
</feature>
<dbReference type="PANTHER" id="PTHR13994:SF13">
    <property type="entry name" value="FI03680P"/>
    <property type="match status" value="1"/>
</dbReference>
<sequence length="252" mass="28278">MQCEWDRFNGVTILADSIPDDASRFGEELATLQRECLARQGRIIWLHLPIERAHLIAIATGLGFVFHNCHPDQLTLVFTLRPGTFVPFAPTHTLGAGALVLNRCGELLTIREHGMPGYKLPGGHVELGEPIATAIEREVYEETGIHATLSSIAGFTTRYPAAFGRTDLYLICRLTAHSDQIAIQDHDEIADARWMTLSEYLQDERNAPFNRQLVAELHHRQGLHPTEPVNNQGPYRKQETFFATDWTGETTP</sequence>
<evidence type="ECO:0000313" key="6">
    <source>
        <dbReference type="EMBL" id="MFC3914952.1"/>
    </source>
</evidence>
<evidence type="ECO:0000256" key="2">
    <source>
        <dbReference type="ARBA" id="ARBA00022801"/>
    </source>
</evidence>
<dbReference type="SUPFAM" id="SSF55811">
    <property type="entry name" value="Nudix"/>
    <property type="match status" value="1"/>
</dbReference>